<evidence type="ECO:0000313" key="1">
    <source>
        <dbReference type="EMBL" id="VCU09738.1"/>
    </source>
</evidence>
<name>A0A447CX14_9BRAD</name>
<accession>A0A447CX14</accession>
<keyword evidence="2" id="KW-1185">Reference proteome</keyword>
<dbReference type="EMBL" id="UWOC01000153">
    <property type="protein sequence ID" value="VCU09738.1"/>
    <property type="molecule type" value="Genomic_DNA"/>
</dbReference>
<protein>
    <submittedName>
        <fullName evidence="1">Uncharacterized protein</fullName>
    </submittedName>
</protein>
<organism evidence="1 2">
    <name type="scientific">Rhodoplanes serenus</name>
    <dbReference type="NCBI Taxonomy" id="200615"/>
    <lineage>
        <taxon>Bacteria</taxon>
        <taxon>Pseudomonadati</taxon>
        <taxon>Pseudomonadota</taxon>
        <taxon>Alphaproteobacteria</taxon>
        <taxon>Hyphomicrobiales</taxon>
        <taxon>Nitrobacteraceae</taxon>
        <taxon>Rhodoplanes</taxon>
    </lineage>
</organism>
<dbReference type="AlphaFoldDB" id="A0A447CX14"/>
<sequence>MAAARLAAISSTVCPVMKPAPVVRPFQKARILDGNASRRRENRLQDVRRRMEHTVGERELADRNAVLFELCRRHLDQSMMLRRVLVGCNAARRAAAARPRHQQFFAPLRDGRLVLDGVFRATGTLQQIEPRSLDARKWIDLDDNGLYELEPDGSFRHVWEGLTIRSAVGAGASAVTAEAGHVVAPETAPPTSFSGLSGLTRSECKVHRAAMAVYPDGIPAELSLKQLCRELQPRVMHMGFGAVSESTIKRYIWKYRRRRAVKNIRSTHQT</sequence>
<reference evidence="2" key="1">
    <citation type="submission" date="2018-10" db="EMBL/GenBank/DDBJ databases">
        <authorList>
            <person name="Peiro R."/>
            <person name="Begona"/>
            <person name="Cbmso G."/>
            <person name="Lopez M."/>
            <person name="Gonzalez S."/>
            <person name="Sacristan E."/>
            <person name="Castillo E."/>
        </authorList>
    </citation>
    <scope>NUCLEOTIDE SEQUENCE [LARGE SCALE GENOMIC DNA]</scope>
</reference>
<comment type="caution">
    <text evidence="1">The sequence shown here is derived from an EMBL/GenBank/DDBJ whole genome shotgun (WGS) entry which is preliminary data.</text>
</comment>
<dbReference type="Proteomes" id="UP000289200">
    <property type="component" value="Unassembled WGS sequence"/>
</dbReference>
<proteinExistence type="predicted"/>
<gene>
    <name evidence="1" type="ORF">RHODGE_RHODGE_02907</name>
</gene>
<evidence type="ECO:0000313" key="2">
    <source>
        <dbReference type="Proteomes" id="UP000289200"/>
    </source>
</evidence>